<dbReference type="KEGG" id="thyd:TTHT_1852"/>
<name>A0A7R6PIN4_9BACT</name>
<dbReference type="EMBL" id="AP017470">
    <property type="protein sequence ID" value="BBB33309.1"/>
    <property type="molecule type" value="Genomic_DNA"/>
</dbReference>
<evidence type="ECO:0008006" key="3">
    <source>
        <dbReference type="Google" id="ProtNLM"/>
    </source>
</evidence>
<dbReference type="GO" id="GO:0005506">
    <property type="term" value="F:iron ion binding"/>
    <property type="evidence" value="ECO:0007669"/>
    <property type="project" value="InterPro"/>
</dbReference>
<organism evidence="1 2">
    <name type="scientific">Thermotomaculum hydrothermale</name>
    <dbReference type="NCBI Taxonomy" id="981385"/>
    <lineage>
        <taxon>Bacteria</taxon>
        <taxon>Pseudomonadati</taxon>
        <taxon>Acidobacteriota</taxon>
        <taxon>Holophagae</taxon>
        <taxon>Thermotomaculales</taxon>
        <taxon>Thermotomaculaceae</taxon>
        <taxon>Thermotomaculum</taxon>
    </lineage>
</organism>
<dbReference type="GO" id="GO:0022900">
    <property type="term" value="P:electron transport chain"/>
    <property type="evidence" value="ECO:0007669"/>
    <property type="project" value="InterPro"/>
</dbReference>
<proteinExistence type="predicted"/>
<evidence type="ECO:0000313" key="2">
    <source>
        <dbReference type="Proteomes" id="UP000595564"/>
    </source>
</evidence>
<dbReference type="SUPFAM" id="SSF47175">
    <property type="entry name" value="Cytochromes"/>
    <property type="match status" value="1"/>
</dbReference>
<keyword evidence="2" id="KW-1185">Reference proteome</keyword>
<reference evidence="1 2" key="1">
    <citation type="journal article" date="2012" name="Extremophiles">
        <title>Thermotomaculum hydrothermale gen. nov., sp. nov., a novel heterotrophic thermophile within the phylum Acidobacteria from a deep-sea hydrothermal vent chimney in the Southern Okinawa Trough.</title>
        <authorList>
            <person name="Izumi H."/>
            <person name="Nunoura T."/>
            <person name="Miyazaki M."/>
            <person name="Mino S."/>
            <person name="Toki T."/>
            <person name="Takai K."/>
            <person name="Sako Y."/>
            <person name="Sawabe T."/>
            <person name="Nakagawa S."/>
        </authorList>
    </citation>
    <scope>NUCLEOTIDE SEQUENCE [LARGE SCALE GENOMIC DNA]</scope>
    <source>
        <strain evidence="1 2">AC55</strain>
    </source>
</reference>
<dbReference type="Proteomes" id="UP000595564">
    <property type="component" value="Chromosome"/>
</dbReference>
<dbReference type="AlphaFoldDB" id="A0A7R6PIN4"/>
<dbReference type="RefSeq" id="WP_201327616.1">
    <property type="nucleotide sequence ID" value="NZ_AP017470.1"/>
</dbReference>
<gene>
    <name evidence="1" type="ORF">TTHT_1852</name>
</gene>
<accession>A0A7R6PIN4</accession>
<protein>
    <recommendedName>
        <fullName evidence="3">Cytochrome C</fullName>
    </recommendedName>
</protein>
<dbReference type="InterPro" id="IPR010980">
    <property type="entry name" value="Cyt_c/b562"/>
</dbReference>
<sequence length="135" mass="15345">MKKIITAILILAAVGCIGSRLYFTDSERYDIKISMIKIDKSYETIKAYSKGADISKSDVLNAVNNIDKQLNILLTKKPSKNPTVYVEHLKEVKSILAFVKESAKDGSVERTRYHFKRLRSSCMSCHVRYRVGINL</sequence>
<dbReference type="GO" id="GO:0009055">
    <property type="term" value="F:electron transfer activity"/>
    <property type="evidence" value="ECO:0007669"/>
    <property type="project" value="InterPro"/>
</dbReference>
<dbReference type="GO" id="GO:0020037">
    <property type="term" value="F:heme binding"/>
    <property type="evidence" value="ECO:0007669"/>
    <property type="project" value="InterPro"/>
</dbReference>
<evidence type="ECO:0000313" key="1">
    <source>
        <dbReference type="EMBL" id="BBB33309.1"/>
    </source>
</evidence>
<dbReference type="PROSITE" id="PS51257">
    <property type="entry name" value="PROKAR_LIPOPROTEIN"/>
    <property type="match status" value="1"/>
</dbReference>